<evidence type="ECO:0000259" key="2">
    <source>
        <dbReference type="PROSITE" id="PS50943"/>
    </source>
</evidence>
<dbReference type="OrthoDB" id="9805356at2"/>
<dbReference type="InterPro" id="IPR013096">
    <property type="entry name" value="Cupin_2"/>
</dbReference>
<dbReference type="HOGENOM" id="CLU_085376_3_0_5"/>
<dbReference type="InterPro" id="IPR001387">
    <property type="entry name" value="Cro/C1-type_HTH"/>
</dbReference>
<dbReference type="GO" id="GO:0003700">
    <property type="term" value="F:DNA-binding transcription factor activity"/>
    <property type="evidence" value="ECO:0007669"/>
    <property type="project" value="TreeGrafter"/>
</dbReference>
<dbReference type="PROSITE" id="PS50943">
    <property type="entry name" value="HTH_CROC1"/>
    <property type="match status" value="1"/>
</dbReference>
<dbReference type="PANTHER" id="PTHR46797:SF20">
    <property type="entry name" value="BLR4304 PROTEIN"/>
    <property type="match status" value="1"/>
</dbReference>
<dbReference type="EMBL" id="AEWJ01000013">
    <property type="protein sequence ID" value="EGD60704.1"/>
    <property type="molecule type" value="Genomic_DNA"/>
</dbReference>
<dbReference type="InterPro" id="IPR050807">
    <property type="entry name" value="TransReg_Diox_bact_type"/>
</dbReference>
<dbReference type="CDD" id="cd02209">
    <property type="entry name" value="cupin_XRE_C"/>
    <property type="match status" value="1"/>
</dbReference>
<dbReference type="SUPFAM" id="SSF51182">
    <property type="entry name" value="RmlC-like cupins"/>
    <property type="match status" value="1"/>
</dbReference>
<organism evidence="3 4">
    <name type="scientific">Novosphingobium nitrogenifigens DSM 19370</name>
    <dbReference type="NCBI Taxonomy" id="983920"/>
    <lineage>
        <taxon>Bacteria</taxon>
        <taxon>Pseudomonadati</taxon>
        <taxon>Pseudomonadota</taxon>
        <taxon>Alphaproteobacteria</taxon>
        <taxon>Sphingomonadales</taxon>
        <taxon>Sphingomonadaceae</taxon>
        <taxon>Novosphingobium</taxon>
    </lineage>
</organism>
<dbReference type="Gene3D" id="2.60.120.10">
    <property type="entry name" value="Jelly Rolls"/>
    <property type="match status" value="1"/>
</dbReference>
<name>F1Z3X2_9SPHN</name>
<dbReference type="AlphaFoldDB" id="F1Z3X2"/>
<protein>
    <submittedName>
        <fullName evidence="3">Transcriptional regulator</fullName>
    </submittedName>
</protein>
<dbReference type="InterPro" id="IPR014710">
    <property type="entry name" value="RmlC-like_jellyroll"/>
</dbReference>
<gene>
    <name evidence="3" type="ORF">Y88_1785</name>
</gene>
<dbReference type="STRING" id="983920.Y88_1785"/>
<feature type="domain" description="HTH cro/C1-type" evidence="2">
    <location>
        <begin position="21"/>
        <end position="75"/>
    </location>
</feature>
<comment type="caution">
    <text evidence="3">The sequence shown here is derived from an EMBL/GenBank/DDBJ whole genome shotgun (WGS) entry which is preliminary data.</text>
</comment>
<sequence>MPAIMASRREDPETARFGHILRDLRTRLGLTLNDVGLKTGIPRSTLSKIENDKMSLSYDKIVKISSALNVDISELFGGKHVPSPQEVRKPVFGRRVISRAGEGVMIDTDVYASLYVASDLLHKKVVPIVVDVKVKRIEDFGDFIRHGGEEFAYVLEGAIDFYTEFYTPSRLNVGDSIYFDSNIGHAYIAACDAPCRILSICSADSAEIMKTGDNPASQHDHIRVDKT</sequence>
<evidence type="ECO:0000313" key="4">
    <source>
        <dbReference type="Proteomes" id="UP000004728"/>
    </source>
</evidence>
<keyword evidence="1" id="KW-0238">DNA-binding</keyword>
<evidence type="ECO:0000313" key="3">
    <source>
        <dbReference type="EMBL" id="EGD60704.1"/>
    </source>
</evidence>
<accession>F1Z3X2</accession>
<evidence type="ECO:0000256" key="1">
    <source>
        <dbReference type="ARBA" id="ARBA00023125"/>
    </source>
</evidence>
<dbReference type="SUPFAM" id="SSF47413">
    <property type="entry name" value="lambda repressor-like DNA-binding domains"/>
    <property type="match status" value="1"/>
</dbReference>
<dbReference type="InterPro" id="IPR011051">
    <property type="entry name" value="RmlC_Cupin_sf"/>
</dbReference>
<dbReference type="Proteomes" id="UP000004728">
    <property type="component" value="Unassembled WGS sequence"/>
</dbReference>
<dbReference type="Pfam" id="PF01381">
    <property type="entry name" value="HTH_3"/>
    <property type="match status" value="1"/>
</dbReference>
<dbReference type="Gene3D" id="1.10.260.40">
    <property type="entry name" value="lambda repressor-like DNA-binding domains"/>
    <property type="match status" value="1"/>
</dbReference>
<dbReference type="eggNOG" id="COG1396">
    <property type="taxonomic scope" value="Bacteria"/>
</dbReference>
<proteinExistence type="predicted"/>
<dbReference type="CDD" id="cd00093">
    <property type="entry name" value="HTH_XRE"/>
    <property type="match status" value="1"/>
</dbReference>
<dbReference type="GO" id="GO:0003677">
    <property type="term" value="F:DNA binding"/>
    <property type="evidence" value="ECO:0007669"/>
    <property type="project" value="UniProtKB-KW"/>
</dbReference>
<dbReference type="InParanoid" id="F1Z3X2"/>
<keyword evidence="4" id="KW-1185">Reference proteome</keyword>
<dbReference type="GO" id="GO:0005829">
    <property type="term" value="C:cytosol"/>
    <property type="evidence" value="ECO:0007669"/>
    <property type="project" value="TreeGrafter"/>
</dbReference>
<dbReference type="Pfam" id="PF07883">
    <property type="entry name" value="Cupin_2"/>
    <property type="match status" value="1"/>
</dbReference>
<dbReference type="PANTHER" id="PTHR46797">
    <property type="entry name" value="HTH-TYPE TRANSCRIPTIONAL REGULATOR"/>
    <property type="match status" value="1"/>
</dbReference>
<reference evidence="3 4" key="1">
    <citation type="journal article" date="2012" name="J. Bacteriol.">
        <title>Draft Genome Sequence of Novosphingobium nitrogenifigens Y88T.</title>
        <authorList>
            <person name="Strabala T.J."/>
            <person name="Macdonald L."/>
            <person name="Liu V."/>
            <person name="Smit A.M."/>
        </authorList>
    </citation>
    <scope>NUCLEOTIDE SEQUENCE [LARGE SCALE GENOMIC DNA]</scope>
    <source>
        <strain evidence="3 4">DSM 19370</strain>
    </source>
</reference>
<dbReference type="SMART" id="SM00530">
    <property type="entry name" value="HTH_XRE"/>
    <property type="match status" value="1"/>
</dbReference>
<dbReference type="InterPro" id="IPR010982">
    <property type="entry name" value="Lambda_DNA-bd_dom_sf"/>
</dbReference>